<comment type="similarity">
    <text evidence="2">Belongs to the DNA polymerase alpha subunit B family.</text>
</comment>
<feature type="domain" description="DNA polymerase alpha subunit B OB" evidence="7">
    <location>
        <begin position="45"/>
        <end position="161"/>
    </location>
</feature>
<protein>
    <recommendedName>
        <fullName evidence="3">DNA polymerase alpha subunit B</fullName>
    </recommendedName>
</protein>
<dbReference type="AlphaFoldDB" id="A0A4P9VZR7"/>
<sequence>DTFNAAVPHVPSTATSSVRCEITLPPGQQTEGYRYMYENMTEKTDTIDDRIDRFAGLLTDTIRPTLPATEQEDFELTHAGYPSQEPTVAVGRIACDSIEEGSKLNDMSILLESSRAGGGSRVKLNIKDMQESGVPFSFFPGQIVAVHGVNPSGRSFNVAKVTCPAIPPSATTAASHLLALYPPDDPVSRTPINIIVAAGPYTLDSNLSFEPLEALVTDVVEVEKPDVIILVGPFVDAAHPLIAAGEVNQDLDTLFRNEIATRLERMRGARQGTHVVLVPSTRDAISDWCAFPQPPLAAASTPDLARARRTALNLAPSILLVPNPVQLAINEVVVAISAAEFAFHAQGQLVVSRPGQQHPRVDRIAQLHRHILEQRSFYPLVPPALDDACIDSAHLGALELQARPDILIAPSRLKRSVKVVDGCVCLNPGRLASAAAGGTFAKICLHPLDIEAI</sequence>
<dbReference type="PANTHER" id="PTHR23061:SF12">
    <property type="entry name" value="DNA POLYMERASE ALPHA SUBUNIT B"/>
    <property type="match status" value="1"/>
</dbReference>
<name>A0A4P9VZR7_9FUNG</name>
<dbReference type="InterPro" id="IPR007185">
    <property type="entry name" value="DNA_pol_a/d/e_bsu"/>
</dbReference>
<evidence type="ECO:0000256" key="5">
    <source>
        <dbReference type="ARBA" id="ARBA00023242"/>
    </source>
</evidence>
<organism evidence="8 9">
    <name type="scientific">Blyttiomyces helicus</name>
    <dbReference type="NCBI Taxonomy" id="388810"/>
    <lineage>
        <taxon>Eukaryota</taxon>
        <taxon>Fungi</taxon>
        <taxon>Fungi incertae sedis</taxon>
        <taxon>Chytridiomycota</taxon>
        <taxon>Chytridiomycota incertae sedis</taxon>
        <taxon>Chytridiomycetes</taxon>
        <taxon>Chytridiomycetes incertae sedis</taxon>
        <taxon>Blyttiomyces</taxon>
    </lineage>
</organism>
<evidence type="ECO:0000259" key="6">
    <source>
        <dbReference type="Pfam" id="PF04042"/>
    </source>
</evidence>
<dbReference type="OrthoDB" id="336885at2759"/>
<dbReference type="EMBL" id="KZ999675">
    <property type="protein sequence ID" value="RKO84842.1"/>
    <property type="molecule type" value="Genomic_DNA"/>
</dbReference>
<dbReference type="InterPro" id="IPR054300">
    <property type="entry name" value="OB_DPOA2"/>
</dbReference>
<dbReference type="PIRSF" id="PIRSF018300">
    <property type="entry name" value="DNA_pol_alph_2"/>
    <property type="match status" value="1"/>
</dbReference>
<evidence type="ECO:0000256" key="2">
    <source>
        <dbReference type="ARBA" id="ARBA00007299"/>
    </source>
</evidence>
<evidence type="ECO:0000259" key="7">
    <source>
        <dbReference type="Pfam" id="PF22062"/>
    </source>
</evidence>
<evidence type="ECO:0000256" key="4">
    <source>
        <dbReference type="ARBA" id="ARBA00022705"/>
    </source>
</evidence>
<dbReference type="InterPro" id="IPR016722">
    <property type="entry name" value="DNA_pol_alpha_bsu"/>
</dbReference>
<dbReference type="PANTHER" id="PTHR23061">
    <property type="entry name" value="DNA POLYMERASE 2 ALPHA 70 KDA SUBUNIT"/>
    <property type="match status" value="1"/>
</dbReference>
<feature type="non-terminal residue" evidence="8">
    <location>
        <position position="1"/>
    </location>
</feature>
<dbReference type="Pfam" id="PF04042">
    <property type="entry name" value="DNA_pol_E_B"/>
    <property type="match status" value="1"/>
</dbReference>
<dbReference type="Pfam" id="PF22062">
    <property type="entry name" value="OB_DPOA2"/>
    <property type="match status" value="1"/>
</dbReference>
<gene>
    <name evidence="8" type="ORF">BDK51DRAFT_12310</name>
</gene>
<proteinExistence type="inferred from homology"/>
<evidence type="ECO:0000256" key="3">
    <source>
        <dbReference type="ARBA" id="ARBA00018596"/>
    </source>
</evidence>
<evidence type="ECO:0000313" key="8">
    <source>
        <dbReference type="EMBL" id="RKO84842.1"/>
    </source>
</evidence>
<dbReference type="Proteomes" id="UP000269721">
    <property type="component" value="Unassembled WGS sequence"/>
</dbReference>
<keyword evidence="5" id="KW-0539">Nucleus</keyword>
<evidence type="ECO:0000313" key="9">
    <source>
        <dbReference type="Proteomes" id="UP000269721"/>
    </source>
</evidence>
<feature type="non-terminal residue" evidence="8">
    <location>
        <position position="453"/>
    </location>
</feature>
<comment type="subcellular location">
    <subcellularLocation>
        <location evidence="1">Nucleus</location>
    </subcellularLocation>
</comment>
<dbReference type="Gene3D" id="3.60.21.60">
    <property type="match status" value="2"/>
</dbReference>
<feature type="domain" description="DNA polymerase alpha/delta/epsilon subunit B" evidence="6">
    <location>
        <begin position="194"/>
        <end position="416"/>
    </location>
</feature>
<accession>A0A4P9VZR7</accession>
<reference evidence="9" key="1">
    <citation type="journal article" date="2018" name="Nat. Microbiol.">
        <title>Leveraging single-cell genomics to expand the fungal tree of life.</title>
        <authorList>
            <person name="Ahrendt S.R."/>
            <person name="Quandt C.A."/>
            <person name="Ciobanu D."/>
            <person name="Clum A."/>
            <person name="Salamov A."/>
            <person name="Andreopoulos B."/>
            <person name="Cheng J.F."/>
            <person name="Woyke T."/>
            <person name="Pelin A."/>
            <person name="Henrissat B."/>
            <person name="Reynolds N.K."/>
            <person name="Benny G.L."/>
            <person name="Smith M.E."/>
            <person name="James T.Y."/>
            <person name="Grigoriev I.V."/>
        </authorList>
    </citation>
    <scope>NUCLEOTIDE SEQUENCE [LARGE SCALE GENOMIC DNA]</scope>
</reference>
<keyword evidence="9" id="KW-1185">Reference proteome</keyword>
<dbReference type="GO" id="GO:0003677">
    <property type="term" value="F:DNA binding"/>
    <property type="evidence" value="ECO:0007669"/>
    <property type="project" value="InterPro"/>
</dbReference>
<evidence type="ECO:0000256" key="1">
    <source>
        <dbReference type="ARBA" id="ARBA00004123"/>
    </source>
</evidence>
<dbReference type="GO" id="GO:0005658">
    <property type="term" value="C:alpha DNA polymerase:primase complex"/>
    <property type="evidence" value="ECO:0007669"/>
    <property type="project" value="TreeGrafter"/>
</dbReference>
<keyword evidence="4" id="KW-0235">DNA replication</keyword>
<dbReference type="GO" id="GO:0006270">
    <property type="term" value="P:DNA replication initiation"/>
    <property type="evidence" value="ECO:0007669"/>
    <property type="project" value="TreeGrafter"/>
</dbReference>